<protein>
    <recommendedName>
        <fullName evidence="4">Protein kinase domain-containing protein</fullName>
    </recommendedName>
</protein>
<dbReference type="InterPro" id="IPR000719">
    <property type="entry name" value="Prot_kinase_dom"/>
</dbReference>
<dbReference type="SUPFAM" id="SSF56112">
    <property type="entry name" value="Protein kinase-like (PK-like)"/>
    <property type="match status" value="1"/>
</dbReference>
<dbReference type="AlphaFoldDB" id="A0AAV8TPZ4"/>
<keyword evidence="6" id="KW-1185">Reference proteome</keyword>
<dbReference type="GO" id="GO:0005524">
    <property type="term" value="F:ATP binding"/>
    <property type="evidence" value="ECO:0007669"/>
    <property type="project" value="UniProtKB-UniRule"/>
</dbReference>
<keyword evidence="2 3" id="KW-0067">ATP-binding</keyword>
<dbReference type="GO" id="GO:0005886">
    <property type="term" value="C:plasma membrane"/>
    <property type="evidence" value="ECO:0007669"/>
    <property type="project" value="TreeGrafter"/>
</dbReference>
<feature type="binding site" evidence="3">
    <location>
        <position position="35"/>
    </location>
    <ligand>
        <name>ATP</name>
        <dbReference type="ChEBI" id="CHEBI:30616"/>
    </ligand>
</feature>
<dbReference type="PROSITE" id="PS00107">
    <property type="entry name" value="PROTEIN_KINASE_ATP"/>
    <property type="match status" value="1"/>
</dbReference>
<accession>A0AAV8TPZ4</accession>
<organism evidence="5 6">
    <name type="scientific">Erythroxylum novogranatense</name>
    <dbReference type="NCBI Taxonomy" id="1862640"/>
    <lineage>
        <taxon>Eukaryota</taxon>
        <taxon>Viridiplantae</taxon>
        <taxon>Streptophyta</taxon>
        <taxon>Embryophyta</taxon>
        <taxon>Tracheophyta</taxon>
        <taxon>Spermatophyta</taxon>
        <taxon>Magnoliopsida</taxon>
        <taxon>eudicotyledons</taxon>
        <taxon>Gunneridae</taxon>
        <taxon>Pentapetalae</taxon>
        <taxon>rosids</taxon>
        <taxon>fabids</taxon>
        <taxon>Malpighiales</taxon>
        <taxon>Erythroxylaceae</taxon>
        <taxon>Erythroxylum</taxon>
    </lineage>
</organism>
<sequence length="184" mass="20288">MKACNNRFDSSNFIGKGGFGCVYLGRFKGQKVAVKVSRNKAEQQRTQFDDFTPKLTDFGTVAPEGEHLRCFTEGYRDPALTDGAAGTKPNDIYSLGVVILQLIMKEEKVTVPGSGASSHIMDWARSSYNSERKHAVDQKLIKKGCCRQAARAITLLGLECVSDNTRERPTIAQVLRRLGDLEGN</sequence>
<dbReference type="InterPro" id="IPR017441">
    <property type="entry name" value="Protein_kinase_ATP_BS"/>
</dbReference>
<gene>
    <name evidence="5" type="ORF">K2173_024038</name>
</gene>
<comment type="caution">
    <text evidence="5">The sequence shown here is derived from an EMBL/GenBank/DDBJ whole genome shotgun (WGS) entry which is preliminary data.</text>
</comment>
<evidence type="ECO:0000313" key="6">
    <source>
        <dbReference type="Proteomes" id="UP001159364"/>
    </source>
</evidence>
<dbReference type="Proteomes" id="UP001159364">
    <property type="component" value="Linkage Group LG04"/>
</dbReference>
<dbReference type="Gene3D" id="1.10.510.10">
    <property type="entry name" value="Transferase(Phosphotransferase) domain 1"/>
    <property type="match status" value="1"/>
</dbReference>
<evidence type="ECO:0000313" key="5">
    <source>
        <dbReference type="EMBL" id="KAJ8769042.1"/>
    </source>
</evidence>
<reference evidence="5 6" key="1">
    <citation type="submission" date="2021-09" db="EMBL/GenBank/DDBJ databases">
        <title>Genomic insights and catalytic innovation underlie evolution of tropane alkaloids biosynthesis.</title>
        <authorList>
            <person name="Wang Y.-J."/>
            <person name="Tian T."/>
            <person name="Huang J.-P."/>
            <person name="Huang S.-X."/>
        </authorList>
    </citation>
    <scope>NUCLEOTIDE SEQUENCE [LARGE SCALE GENOMIC DNA]</scope>
    <source>
        <strain evidence="5">KIB-2018</strain>
        <tissue evidence="5">Leaf</tissue>
    </source>
</reference>
<dbReference type="PROSITE" id="PS50011">
    <property type="entry name" value="PROTEIN_KINASE_DOM"/>
    <property type="match status" value="1"/>
</dbReference>
<proteinExistence type="predicted"/>
<evidence type="ECO:0000259" key="4">
    <source>
        <dbReference type="PROSITE" id="PS50011"/>
    </source>
</evidence>
<dbReference type="PANTHER" id="PTHR27001:SF931">
    <property type="entry name" value="OS11G0664100 PROTEIN"/>
    <property type="match status" value="1"/>
</dbReference>
<evidence type="ECO:0000256" key="2">
    <source>
        <dbReference type="ARBA" id="ARBA00022840"/>
    </source>
</evidence>
<dbReference type="EMBL" id="JAIWQS010000004">
    <property type="protein sequence ID" value="KAJ8769042.1"/>
    <property type="molecule type" value="Genomic_DNA"/>
</dbReference>
<evidence type="ECO:0000256" key="1">
    <source>
        <dbReference type="ARBA" id="ARBA00022741"/>
    </source>
</evidence>
<dbReference type="InterPro" id="IPR011009">
    <property type="entry name" value="Kinase-like_dom_sf"/>
</dbReference>
<feature type="domain" description="Protein kinase" evidence="4">
    <location>
        <begin position="1"/>
        <end position="184"/>
    </location>
</feature>
<dbReference type="Gene3D" id="3.30.200.20">
    <property type="entry name" value="Phosphorylase Kinase, domain 1"/>
    <property type="match status" value="1"/>
</dbReference>
<name>A0AAV8TPZ4_9ROSI</name>
<evidence type="ECO:0000256" key="3">
    <source>
        <dbReference type="PROSITE-ProRule" id="PRU10141"/>
    </source>
</evidence>
<dbReference type="GO" id="GO:0004672">
    <property type="term" value="F:protein kinase activity"/>
    <property type="evidence" value="ECO:0007669"/>
    <property type="project" value="InterPro"/>
</dbReference>
<keyword evidence="1 3" id="KW-0547">Nucleotide-binding</keyword>
<dbReference type="PANTHER" id="PTHR27001">
    <property type="entry name" value="OS01G0253100 PROTEIN"/>
    <property type="match status" value="1"/>
</dbReference>